<gene>
    <name evidence="3" type="ORF">C3B54_111178</name>
</gene>
<dbReference type="OrthoDB" id="9806150at2"/>
<dbReference type="InterPro" id="IPR015797">
    <property type="entry name" value="NUDIX_hydrolase-like_dom_sf"/>
</dbReference>
<feature type="domain" description="Nudix hydrolase" evidence="2">
    <location>
        <begin position="46"/>
        <end position="179"/>
    </location>
</feature>
<dbReference type="RefSeq" id="WP_104913658.1">
    <property type="nucleotide sequence ID" value="NZ_CP026923.1"/>
</dbReference>
<name>A0A2L2BR80_9MICO</name>
<evidence type="ECO:0000259" key="2">
    <source>
        <dbReference type="PROSITE" id="PS51462"/>
    </source>
</evidence>
<accession>A0A2L2BR80</accession>
<dbReference type="GO" id="GO:0019693">
    <property type="term" value="P:ribose phosphate metabolic process"/>
    <property type="evidence" value="ECO:0007669"/>
    <property type="project" value="TreeGrafter"/>
</dbReference>
<dbReference type="Pfam" id="PF00293">
    <property type="entry name" value="NUDIX"/>
    <property type="match status" value="1"/>
</dbReference>
<protein>
    <submittedName>
        <fullName evidence="3">8-oxo-GDP phosphatase</fullName>
    </submittedName>
</protein>
<dbReference type="GO" id="GO:0005829">
    <property type="term" value="C:cytosol"/>
    <property type="evidence" value="ECO:0007669"/>
    <property type="project" value="TreeGrafter"/>
</dbReference>
<keyword evidence="1" id="KW-0378">Hydrolase</keyword>
<dbReference type="InterPro" id="IPR000086">
    <property type="entry name" value="NUDIX_hydrolase_dom"/>
</dbReference>
<dbReference type="Proteomes" id="UP000243077">
    <property type="component" value="Chromosome"/>
</dbReference>
<dbReference type="SUPFAM" id="SSF55811">
    <property type="entry name" value="Nudix"/>
    <property type="match status" value="1"/>
</dbReference>
<dbReference type="KEGG" id="psai:C3B54_111178"/>
<dbReference type="EMBL" id="CP026923">
    <property type="protein sequence ID" value="AVG24137.1"/>
    <property type="molecule type" value="Genomic_DNA"/>
</dbReference>
<dbReference type="CDD" id="cd24158">
    <property type="entry name" value="NUDIX_ADPRase_Rv1700"/>
    <property type="match status" value="1"/>
</dbReference>
<evidence type="ECO:0000313" key="3">
    <source>
        <dbReference type="EMBL" id="AVG24137.1"/>
    </source>
</evidence>
<sequence>MSTRDLSDTPEHPTVISTERVFDGAIWDVVRERFDYNGDVLRRDYVDHPGASAVVALDPDNNVLLLRQYRHPVRSRNWELPAGLLDVVGEDPAEAARRELAEEAGYAASDMVHLVTLNVTPGGSNEVIHIFLATGLRQVDHDFVATGEEADLEVAFWPLSDAVDAAMAGRIRNQISVTGLLAAHVHQQS</sequence>
<proteinExistence type="predicted"/>
<reference evidence="3 4" key="1">
    <citation type="submission" date="2018-02" db="EMBL/GenBank/DDBJ databases">
        <title>Complete genome of the streamlined marine actinobacterium Pontimonas salivibrio CL-TW6 adapted to coastal planktonic lifestype.</title>
        <authorList>
            <person name="Cho B.C."/>
            <person name="Hardies S.C."/>
            <person name="Jang G.I."/>
            <person name="Hwang C.Y."/>
        </authorList>
    </citation>
    <scope>NUCLEOTIDE SEQUENCE [LARGE SCALE GENOMIC DNA]</scope>
    <source>
        <strain evidence="3 4">CL-TW6</strain>
    </source>
</reference>
<dbReference type="AlphaFoldDB" id="A0A2L2BR80"/>
<dbReference type="GO" id="GO:0006753">
    <property type="term" value="P:nucleoside phosphate metabolic process"/>
    <property type="evidence" value="ECO:0007669"/>
    <property type="project" value="TreeGrafter"/>
</dbReference>
<dbReference type="GO" id="GO:0016787">
    <property type="term" value="F:hydrolase activity"/>
    <property type="evidence" value="ECO:0007669"/>
    <property type="project" value="UniProtKB-KW"/>
</dbReference>
<evidence type="ECO:0000313" key="4">
    <source>
        <dbReference type="Proteomes" id="UP000243077"/>
    </source>
</evidence>
<dbReference type="Gene3D" id="3.90.79.10">
    <property type="entry name" value="Nucleoside Triphosphate Pyrophosphohydrolase"/>
    <property type="match status" value="1"/>
</dbReference>
<dbReference type="PANTHER" id="PTHR11839:SF31">
    <property type="entry name" value="ADP-RIBOSE PYROPHOSPHATASE"/>
    <property type="match status" value="1"/>
</dbReference>
<organism evidence="3 4">
    <name type="scientific">Pontimonas salivibrio</name>
    <dbReference type="NCBI Taxonomy" id="1159327"/>
    <lineage>
        <taxon>Bacteria</taxon>
        <taxon>Bacillati</taxon>
        <taxon>Actinomycetota</taxon>
        <taxon>Actinomycetes</taxon>
        <taxon>Micrococcales</taxon>
        <taxon>Microbacteriaceae</taxon>
        <taxon>Pontimonas</taxon>
    </lineage>
</organism>
<keyword evidence="4" id="KW-1185">Reference proteome</keyword>
<dbReference type="PROSITE" id="PS51462">
    <property type="entry name" value="NUDIX"/>
    <property type="match status" value="1"/>
</dbReference>
<evidence type="ECO:0000256" key="1">
    <source>
        <dbReference type="ARBA" id="ARBA00022801"/>
    </source>
</evidence>
<dbReference type="PANTHER" id="PTHR11839">
    <property type="entry name" value="UDP/ADP-SUGAR PYROPHOSPHATASE"/>
    <property type="match status" value="1"/>
</dbReference>